<evidence type="ECO:0000313" key="1">
    <source>
        <dbReference type="EMBL" id="WNL49685.1"/>
    </source>
</evidence>
<organism evidence="1">
    <name type="scientific">Marseillevirus sp</name>
    <dbReference type="NCBI Taxonomy" id="2809551"/>
    <lineage>
        <taxon>Viruses</taxon>
        <taxon>Varidnaviria</taxon>
        <taxon>Bamfordvirae</taxon>
        <taxon>Nucleocytoviricota</taxon>
        <taxon>Megaviricetes</taxon>
        <taxon>Pimascovirales</taxon>
        <taxon>Pimascovirales incertae sedis</taxon>
        <taxon>Marseilleviridae</taxon>
        <taxon>Marseillevirus</taxon>
    </lineage>
</organism>
<name>A0AA96EJY1_9VIRU</name>
<protein>
    <submittedName>
        <fullName evidence="1">Uncharacterized protein</fullName>
    </submittedName>
</protein>
<accession>A0AA96EJY1</accession>
<sequence>MSDEESFHIVSSDEETPEIFWRKEPIKRTIWEISFSSDDEPCEEDAEQFYRWVHCQKKQKVCT</sequence>
<gene>
    <name evidence="1" type="ORF">MarFTMF_169</name>
</gene>
<dbReference type="EMBL" id="OR343188">
    <property type="protein sequence ID" value="WNL49685.1"/>
    <property type="molecule type" value="Genomic_DNA"/>
</dbReference>
<reference evidence="1" key="1">
    <citation type="submission" date="2023-07" db="EMBL/GenBank/DDBJ databases">
        <authorList>
            <person name="Xia Y."/>
        </authorList>
    </citation>
    <scope>NUCLEOTIDE SEQUENCE</scope>
    <source>
        <strain evidence="1">F</strain>
    </source>
</reference>
<proteinExistence type="predicted"/>